<organism evidence="5 6">
    <name type="scientific">Paenibacillus validus</name>
    <dbReference type="NCBI Taxonomy" id="44253"/>
    <lineage>
        <taxon>Bacteria</taxon>
        <taxon>Bacillati</taxon>
        <taxon>Bacillota</taxon>
        <taxon>Bacilli</taxon>
        <taxon>Bacillales</taxon>
        <taxon>Paenibacillaceae</taxon>
        <taxon>Paenibacillus</taxon>
    </lineage>
</organism>
<dbReference type="SUPFAM" id="SSF51735">
    <property type="entry name" value="NAD(P)-binding Rossmann-fold domains"/>
    <property type="match status" value="1"/>
</dbReference>
<comment type="caution">
    <text evidence="5">The sequence shown here is derived from an EMBL/GenBank/DDBJ whole genome shotgun (WGS) entry which is preliminary data.</text>
</comment>
<reference evidence="5 6" key="1">
    <citation type="submission" date="2019-11" db="EMBL/GenBank/DDBJ databases">
        <title>Draft genome sequences of five Paenibacillus species of dairy origin.</title>
        <authorList>
            <person name="Olajide A.M."/>
            <person name="Chen S."/>
            <person name="Lapointe G."/>
        </authorList>
    </citation>
    <scope>NUCLEOTIDE SEQUENCE [LARGE SCALE GENOMIC DNA]</scope>
    <source>
        <strain evidence="5 6">2CS3</strain>
    </source>
</reference>
<dbReference type="GO" id="GO:0016491">
    <property type="term" value="F:oxidoreductase activity"/>
    <property type="evidence" value="ECO:0007669"/>
    <property type="project" value="UniProtKB-KW"/>
</dbReference>
<evidence type="ECO:0000259" key="4">
    <source>
        <dbReference type="Pfam" id="PF02894"/>
    </source>
</evidence>
<dbReference type="Pfam" id="PF01408">
    <property type="entry name" value="GFO_IDH_MocA"/>
    <property type="match status" value="1"/>
</dbReference>
<proteinExistence type="inferred from homology"/>
<dbReference type="PANTHER" id="PTHR42840:SF3">
    <property type="entry name" value="BINDING ROSSMANN FOLD OXIDOREDUCTASE, PUTATIVE (AFU_ORTHOLOGUE AFUA_2G10240)-RELATED"/>
    <property type="match status" value="1"/>
</dbReference>
<gene>
    <name evidence="5" type="ORF">GNP93_01190</name>
</gene>
<evidence type="ECO:0000256" key="1">
    <source>
        <dbReference type="ARBA" id="ARBA00010928"/>
    </source>
</evidence>
<dbReference type="Pfam" id="PF02894">
    <property type="entry name" value="GFO_IDH_MocA_C"/>
    <property type="match status" value="1"/>
</dbReference>
<dbReference type="Gene3D" id="3.40.50.720">
    <property type="entry name" value="NAD(P)-binding Rossmann-like Domain"/>
    <property type="match status" value="1"/>
</dbReference>
<dbReference type="InterPro" id="IPR036291">
    <property type="entry name" value="NAD(P)-bd_dom_sf"/>
</dbReference>
<accession>A0A7X3CRT0</accession>
<sequence>MIKQVRFAVLGLGRLGYIHAKKLALNNDVQLAHVADALEGRAEQVAGELHVAKWSADPSEVFNDPSIDAVIIATPTGTHAEMIKSAAKSGKHIFVEKPVTRTLEEADEVISIVQEHRVHCMVGFMRRFDPAFVDAKKRIQSGEIGKPLLFKGITRDNPIGKYPISPPVEFIKHSGGIFVDLAIHDYDMARFLMGSEVTSVSARGGIYLQPFIEEYQDADQANTYLQFASGAAGDIESSRNSPYGFDLRCEIIGTEGAIQIGAFRNHDLTLLTSKGNQDMIPIFPDRLLDFYSLEMAHFIACIKNNERPSCTEIDGKAALEIAIAATESYRTGREVKLNR</sequence>
<comment type="similarity">
    <text evidence="1">Belongs to the Gfo/Idh/MocA family.</text>
</comment>
<dbReference type="AlphaFoldDB" id="A0A7X3CRT0"/>
<evidence type="ECO:0000313" key="5">
    <source>
        <dbReference type="EMBL" id="MUG69282.1"/>
    </source>
</evidence>
<dbReference type="SUPFAM" id="SSF55347">
    <property type="entry name" value="Glyceraldehyde-3-phosphate dehydrogenase-like, C-terminal domain"/>
    <property type="match status" value="1"/>
</dbReference>
<evidence type="ECO:0000259" key="3">
    <source>
        <dbReference type="Pfam" id="PF01408"/>
    </source>
</evidence>
<evidence type="ECO:0000313" key="6">
    <source>
        <dbReference type="Proteomes" id="UP000450917"/>
    </source>
</evidence>
<protein>
    <submittedName>
        <fullName evidence="5">Oxidoreductase</fullName>
    </submittedName>
</protein>
<dbReference type="PANTHER" id="PTHR42840">
    <property type="entry name" value="NAD(P)-BINDING ROSSMANN-FOLD SUPERFAMILY PROTEIN-RELATED"/>
    <property type="match status" value="1"/>
</dbReference>
<evidence type="ECO:0000256" key="2">
    <source>
        <dbReference type="ARBA" id="ARBA00023002"/>
    </source>
</evidence>
<dbReference type="EMBL" id="WNZX01000001">
    <property type="protein sequence ID" value="MUG69282.1"/>
    <property type="molecule type" value="Genomic_DNA"/>
</dbReference>
<feature type="domain" description="Gfo/Idh/MocA-like oxidoreductase C-terminal" evidence="4">
    <location>
        <begin position="136"/>
        <end position="337"/>
    </location>
</feature>
<dbReference type="GO" id="GO:0000166">
    <property type="term" value="F:nucleotide binding"/>
    <property type="evidence" value="ECO:0007669"/>
    <property type="project" value="InterPro"/>
</dbReference>
<dbReference type="RefSeq" id="WP_155613933.1">
    <property type="nucleotide sequence ID" value="NZ_WNZX01000001.1"/>
</dbReference>
<dbReference type="InterPro" id="IPR004104">
    <property type="entry name" value="Gfo/Idh/MocA-like_OxRdtase_C"/>
</dbReference>
<keyword evidence="6" id="KW-1185">Reference proteome</keyword>
<feature type="domain" description="Gfo/Idh/MocA-like oxidoreductase N-terminal" evidence="3">
    <location>
        <begin position="5"/>
        <end position="124"/>
    </location>
</feature>
<name>A0A7X3CRT0_9BACL</name>
<dbReference type="InterPro" id="IPR000683">
    <property type="entry name" value="Gfo/Idh/MocA-like_OxRdtase_N"/>
</dbReference>
<dbReference type="Gene3D" id="3.30.360.10">
    <property type="entry name" value="Dihydrodipicolinate Reductase, domain 2"/>
    <property type="match status" value="1"/>
</dbReference>
<dbReference type="Proteomes" id="UP000450917">
    <property type="component" value="Unassembled WGS sequence"/>
</dbReference>
<keyword evidence="2" id="KW-0560">Oxidoreductase</keyword>